<keyword evidence="5" id="KW-1185">Reference proteome</keyword>
<name>A0ABR2HVG9_9EUKA</name>
<keyword evidence="3" id="KW-0690">Ribosome biogenesis</keyword>
<evidence type="ECO:0000256" key="3">
    <source>
        <dbReference type="HAMAP-Rule" id="MF_03132"/>
    </source>
</evidence>
<evidence type="ECO:0000313" key="4">
    <source>
        <dbReference type="EMBL" id="KAK8852859.1"/>
    </source>
</evidence>
<dbReference type="Gene3D" id="3.75.10.10">
    <property type="entry name" value="L-arginine/glycine Amidinotransferase, Chain A"/>
    <property type="match status" value="1"/>
</dbReference>
<comment type="similarity">
    <text evidence="3">Belongs to the eIF-6 family.</text>
</comment>
<evidence type="ECO:0000313" key="5">
    <source>
        <dbReference type="Proteomes" id="UP001470230"/>
    </source>
</evidence>
<keyword evidence="2 3" id="KW-0648">Protein biosynthesis</keyword>
<keyword evidence="3" id="KW-0963">Cytoplasm</keyword>
<keyword evidence="1 3" id="KW-0396">Initiation factor</keyword>
<organism evidence="4 5">
    <name type="scientific">Tritrichomonas musculus</name>
    <dbReference type="NCBI Taxonomy" id="1915356"/>
    <lineage>
        <taxon>Eukaryota</taxon>
        <taxon>Metamonada</taxon>
        <taxon>Parabasalia</taxon>
        <taxon>Tritrichomonadida</taxon>
        <taxon>Tritrichomonadidae</taxon>
        <taxon>Tritrichomonas</taxon>
    </lineage>
</organism>
<proteinExistence type="inferred from homology"/>
<dbReference type="SUPFAM" id="SSF55909">
    <property type="entry name" value="Pentein"/>
    <property type="match status" value="1"/>
</dbReference>
<comment type="function">
    <text evidence="3">Binds to the 60S ribosomal subunit and prevents its association with the 40S ribosomal subunit to form the 80S initiation complex in the cytoplasm. May also be involved in ribosome biogenesis.</text>
</comment>
<gene>
    <name evidence="3" type="primary">EIF6</name>
    <name evidence="4" type="ORF">M9Y10_017851</name>
</gene>
<keyword evidence="3" id="KW-0539">Nucleus</keyword>
<reference evidence="4 5" key="1">
    <citation type="submission" date="2024-04" db="EMBL/GenBank/DDBJ databases">
        <title>Tritrichomonas musculus Genome.</title>
        <authorList>
            <person name="Alves-Ferreira E."/>
            <person name="Grigg M."/>
            <person name="Lorenzi H."/>
            <person name="Galac M."/>
        </authorList>
    </citation>
    <scope>NUCLEOTIDE SEQUENCE [LARGE SCALE GENOMIC DNA]</scope>
    <source>
        <strain evidence="4 5">EAF2021</strain>
    </source>
</reference>
<evidence type="ECO:0000256" key="1">
    <source>
        <dbReference type="ARBA" id="ARBA00022540"/>
    </source>
</evidence>
<comment type="subcellular location">
    <subcellularLocation>
        <location evidence="3">Cytoplasm</location>
    </subcellularLocation>
    <subcellularLocation>
        <location evidence="3">Nucleus</location>
        <location evidence="3">Nucleolus</location>
    </subcellularLocation>
    <text evidence="3">Shuttles between cytoplasm and nucleus/nucleolus.</text>
</comment>
<protein>
    <recommendedName>
        <fullName evidence="3">Eukaryotic translation initiation factor 6</fullName>
        <shortName evidence="3">eIF-6</shortName>
    </recommendedName>
</protein>
<comment type="caution">
    <text evidence="4">The sequence shown here is derived from an EMBL/GenBank/DDBJ whole genome shotgun (WGS) entry which is preliminary data.</text>
</comment>
<dbReference type="Pfam" id="PF01912">
    <property type="entry name" value="eIF-6"/>
    <property type="match status" value="1"/>
</dbReference>
<dbReference type="PANTHER" id="PTHR10784">
    <property type="entry name" value="TRANSLATION INITIATION FACTOR 6"/>
    <property type="match status" value="1"/>
</dbReference>
<dbReference type="NCBIfam" id="TIGR00323">
    <property type="entry name" value="eIF-6"/>
    <property type="match status" value="1"/>
</dbReference>
<dbReference type="InterPro" id="IPR002769">
    <property type="entry name" value="eIF6"/>
</dbReference>
<dbReference type="HAMAP" id="MF_00032">
    <property type="entry name" value="eIF_6"/>
    <property type="match status" value="1"/>
</dbReference>
<accession>A0ABR2HVG9</accession>
<comment type="subunit">
    <text evidence="3">Monomer. Associates with the 60S ribosomal subunit.</text>
</comment>
<dbReference type="PIRSF" id="PIRSF006413">
    <property type="entry name" value="IF-6"/>
    <property type="match status" value="1"/>
</dbReference>
<dbReference type="Proteomes" id="UP001470230">
    <property type="component" value="Unassembled WGS sequence"/>
</dbReference>
<evidence type="ECO:0000256" key="2">
    <source>
        <dbReference type="ARBA" id="ARBA00022917"/>
    </source>
</evidence>
<dbReference type="SMART" id="SM00654">
    <property type="entry name" value="eIF6"/>
    <property type="match status" value="1"/>
</dbReference>
<sequence length="249" mass="26691">MVSRCKFQSSSEIGAYALLTNSFAILPVSTIDNFFTTQFENALSTEKSFSIIHSSIAGTDIIGRLTVGNKHGLIFPSTATHLEMDLIKNNLPDSVEVAQIEERFSALGNVVSCNDKIALIHPELEQATIDVIQDILQVEAIPAIIGGESLVGSYSCLTNRGGVVCPNCTAEQIQELSELTGLTIEAATVNKGSNLISAGICVNDNCLLCGWETTALEIANLTRIFKIDDSQGKDEGIVDIDESLVDLIL</sequence>
<dbReference type="EMBL" id="JAPFFF010000023">
    <property type="protein sequence ID" value="KAK8852859.1"/>
    <property type="molecule type" value="Genomic_DNA"/>
</dbReference>
<dbReference type="GO" id="GO:0003743">
    <property type="term" value="F:translation initiation factor activity"/>
    <property type="evidence" value="ECO:0007669"/>
    <property type="project" value="UniProtKB-KW"/>
</dbReference>